<organism evidence="3">
    <name type="scientific">Serratia fonticola</name>
    <dbReference type="NCBI Taxonomy" id="47917"/>
    <lineage>
        <taxon>Bacteria</taxon>
        <taxon>Pseudomonadati</taxon>
        <taxon>Pseudomonadota</taxon>
        <taxon>Gammaproteobacteria</taxon>
        <taxon>Enterobacterales</taxon>
        <taxon>Yersiniaceae</taxon>
        <taxon>Serratia</taxon>
    </lineage>
</organism>
<keyword evidence="1 2" id="KW-0732">Signal</keyword>
<dbReference type="PANTHER" id="PTHR30006:SF25">
    <property type="entry name" value="PHOSPHOGLYCERATE TRANSPORT REGULATORY PROTEIN PGTC"/>
    <property type="match status" value="1"/>
</dbReference>
<gene>
    <name evidence="3" type="ORF">FHU10_3500</name>
</gene>
<dbReference type="GO" id="GO:0030288">
    <property type="term" value="C:outer membrane-bounded periplasmic space"/>
    <property type="evidence" value="ECO:0007669"/>
    <property type="project" value="TreeGrafter"/>
</dbReference>
<evidence type="ECO:0000256" key="1">
    <source>
        <dbReference type="ARBA" id="ARBA00022729"/>
    </source>
</evidence>
<dbReference type="Gene3D" id="3.40.190.10">
    <property type="entry name" value="Periplasmic binding protein-like II"/>
    <property type="match status" value="2"/>
</dbReference>
<evidence type="ECO:0000256" key="2">
    <source>
        <dbReference type="SAM" id="SignalP"/>
    </source>
</evidence>
<dbReference type="SUPFAM" id="SSF53850">
    <property type="entry name" value="Periplasmic binding protein-like II"/>
    <property type="match status" value="1"/>
</dbReference>
<dbReference type="EMBL" id="VISQ01000001">
    <property type="protein sequence ID" value="TVZ70902.1"/>
    <property type="molecule type" value="Genomic_DNA"/>
</dbReference>
<comment type="caution">
    <text evidence="3">The sequence shown here is derived from an EMBL/GenBank/DDBJ whole genome shotgun (WGS) entry which is preliminary data.</text>
</comment>
<dbReference type="AlphaFoldDB" id="A0A542D001"/>
<dbReference type="PANTHER" id="PTHR30006">
    <property type="entry name" value="THIAMINE-BINDING PERIPLASMIC PROTEIN-RELATED"/>
    <property type="match status" value="1"/>
</dbReference>
<dbReference type="Pfam" id="PF13343">
    <property type="entry name" value="SBP_bac_6"/>
    <property type="match status" value="1"/>
</dbReference>
<name>A0A542D001_SERFO</name>
<evidence type="ECO:0000313" key="3">
    <source>
        <dbReference type="EMBL" id="TVZ70902.1"/>
    </source>
</evidence>
<feature type="signal peptide" evidence="2">
    <location>
        <begin position="1"/>
        <end position="21"/>
    </location>
</feature>
<sequence length="411" mass="46204">MRSAFIFTAMACLLLSTVACAKRNELVMATTFSPDATAYIISRWQGQPQSVIIRTLNRTSASLEQLLDSSGSENIDLVLTSSPMLLQHLQQHQRLANYEGAPEQSQQLVPDSIRSTAVAVAISGFGLLINRPNLDEKQLPLPADWDDLTQARYQGALLMSSPSRSDTNHLMVESLLQQRGWQPGWEILLSSAGNLITISSRSFGVADKIKNGLGSVGPIIDNYANLLLDDPHLVFRYFPQAAASPTYIAITHNSHYPTEARRFIQFLLSPQGQQVLADTNTGKYPVIPLPASSPRFAQQQKLLHQPPLNYQLLLQRQRMVQKLFDTAISFRLSQLKDAWKALHGAESRLKRPLPEIRALLTAIPVTQAQSEDPHYLKQFEVRSEAEQQVMEWQLFFQQQQRKAIKQLEELK</sequence>
<proteinExistence type="predicted"/>
<protein>
    <submittedName>
        <fullName evidence="3">Phosphoglycerate transport regulatory protein PgtC</fullName>
    </submittedName>
</protein>
<reference evidence="3" key="1">
    <citation type="submission" date="2019-06" db="EMBL/GenBank/DDBJ databases">
        <authorList>
            <person name="Deangelis K."/>
            <person name="Huntemann M."/>
            <person name="Clum A."/>
            <person name="Pillay M."/>
            <person name="Palaniappan K."/>
            <person name="Varghese N."/>
            <person name="Mikhailova N."/>
            <person name="Stamatis D."/>
            <person name="Reddy T."/>
            <person name="Daum C."/>
            <person name="Shapiro N."/>
            <person name="Ivanova N."/>
            <person name="Kyrpides N."/>
            <person name="Woyke T."/>
        </authorList>
    </citation>
    <scope>NUCLEOTIDE SEQUENCE [LARGE SCALE GENOMIC DNA]</scope>
    <source>
        <strain evidence="3">128R</strain>
    </source>
</reference>
<reference evidence="3" key="2">
    <citation type="submission" date="2019-08" db="EMBL/GenBank/DDBJ databases">
        <title>Investigation of anaerobic lignin degradation for improved lignocellulosic biofuels.</title>
        <authorList>
            <person name="Deangelis K.PhD."/>
        </authorList>
    </citation>
    <scope>NUCLEOTIDE SEQUENCE [LARGE SCALE GENOMIC DNA]</scope>
    <source>
        <strain evidence="3">128R</strain>
    </source>
</reference>
<dbReference type="PROSITE" id="PS51257">
    <property type="entry name" value="PROKAR_LIPOPROTEIN"/>
    <property type="match status" value="1"/>
</dbReference>
<feature type="chain" id="PRO_5021855568" evidence="2">
    <location>
        <begin position="22"/>
        <end position="411"/>
    </location>
</feature>
<accession>A0A542D001</accession>